<feature type="signal peptide" evidence="2">
    <location>
        <begin position="1"/>
        <end position="22"/>
    </location>
</feature>
<evidence type="ECO:0000256" key="1">
    <source>
        <dbReference type="SAM" id="Coils"/>
    </source>
</evidence>
<keyword evidence="5" id="KW-1185">Reference proteome</keyword>
<protein>
    <submittedName>
        <fullName evidence="4">DUF4349 domain-containing protein</fullName>
    </submittedName>
</protein>
<proteinExistence type="predicted"/>
<evidence type="ECO:0000256" key="2">
    <source>
        <dbReference type="SAM" id="SignalP"/>
    </source>
</evidence>
<dbReference type="Pfam" id="PF14257">
    <property type="entry name" value="DUF4349"/>
    <property type="match status" value="1"/>
</dbReference>
<gene>
    <name evidence="4" type="ORF">KK083_03350</name>
</gene>
<organism evidence="4 5">
    <name type="scientific">Chryseosolibacter histidini</name>
    <dbReference type="NCBI Taxonomy" id="2782349"/>
    <lineage>
        <taxon>Bacteria</taxon>
        <taxon>Pseudomonadati</taxon>
        <taxon>Bacteroidota</taxon>
        <taxon>Cytophagia</taxon>
        <taxon>Cytophagales</taxon>
        <taxon>Chryseotaleaceae</taxon>
        <taxon>Chryseosolibacter</taxon>
    </lineage>
</organism>
<accession>A0AAP2DHW7</accession>
<dbReference type="PROSITE" id="PS51257">
    <property type="entry name" value="PROKAR_LIPOPROTEIN"/>
    <property type="match status" value="1"/>
</dbReference>
<sequence length="218" mass="24461">MLYRIVISLSCMALLACGSNSAVQTPRYRAGGGSPNADDAFVLQEGRVVIFNANLTMKVENADTFNVRLTEIARQHEGYVVKLGSESSTFRVRAQHLNKALKALKGEGKIISKTVSGNDVTEVYHDYEIRLENLEKSRQRYLELLARAENVEATLKVEKELERVNGEMDSLKGKLQSMKHLADFSTITIDIEPRHKPGVVGYVFVGLYKGVRWLFVRV</sequence>
<dbReference type="EMBL" id="JAHESF010000002">
    <property type="protein sequence ID" value="MBT1695899.1"/>
    <property type="molecule type" value="Genomic_DNA"/>
</dbReference>
<feature type="chain" id="PRO_5043044925" evidence="2">
    <location>
        <begin position="23"/>
        <end position="218"/>
    </location>
</feature>
<dbReference type="Proteomes" id="UP001319200">
    <property type="component" value="Unassembled WGS sequence"/>
</dbReference>
<keyword evidence="1" id="KW-0175">Coiled coil</keyword>
<comment type="caution">
    <text evidence="4">The sequence shown here is derived from an EMBL/GenBank/DDBJ whole genome shotgun (WGS) entry which is preliminary data.</text>
</comment>
<evidence type="ECO:0000313" key="4">
    <source>
        <dbReference type="EMBL" id="MBT1695899.1"/>
    </source>
</evidence>
<evidence type="ECO:0000259" key="3">
    <source>
        <dbReference type="Pfam" id="PF14257"/>
    </source>
</evidence>
<feature type="domain" description="DUF4349" evidence="3">
    <location>
        <begin position="47"/>
        <end position="197"/>
    </location>
</feature>
<keyword evidence="2" id="KW-0732">Signal</keyword>
<dbReference type="InterPro" id="IPR025645">
    <property type="entry name" value="DUF4349"/>
</dbReference>
<dbReference type="RefSeq" id="WP_254160690.1">
    <property type="nucleotide sequence ID" value="NZ_JAHESF010000002.1"/>
</dbReference>
<evidence type="ECO:0000313" key="5">
    <source>
        <dbReference type="Proteomes" id="UP001319200"/>
    </source>
</evidence>
<dbReference type="AlphaFoldDB" id="A0AAP2DHW7"/>
<reference evidence="4 5" key="1">
    <citation type="submission" date="2021-05" db="EMBL/GenBank/DDBJ databases">
        <title>A Polyphasic approach of four new species of the genus Ohtaekwangia: Ohtaekwangia histidinii sp. nov., Ohtaekwangia cretensis sp. nov., Ohtaekwangia indiensis sp. nov., Ohtaekwangia reichenbachii sp. nov. from diverse environment.</title>
        <authorList>
            <person name="Octaviana S."/>
        </authorList>
    </citation>
    <scope>NUCLEOTIDE SEQUENCE [LARGE SCALE GENOMIC DNA]</scope>
    <source>
        <strain evidence="4 5">PWU4</strain>
    </source>
</reference>
<name>A0AAP2DHW7_9BACT</name>
<feature type="coiled-coil region" evidence="1">
    <location>
        <begin position="124"/>
        <end position="181"/>
    </location>
</feature>